<comment type="catalytic activity">
    <reaction evidence="6 7">
        <text>tRNA(Pro) + L-proline + ATP = L-prolyl-tRNA(Pro) + AMP + diphosphate</text>
        <dbReference type="Rhea" id="RHEA:14305"/>
        <dbReference type="Rhea" id="RHEA-COMP:9700"/>
        <dbReference type="Rhea" id="RHEA-COMP:9702"/>
        <dbReference type="ChEBI" id="CHEBI:30616"/>
        <dbReference type="ChEBI" id="CHEBI:33019"/>
        <dbReference type="ChEBI" id="CHEBI:60039"/>
        <dbReference type="ChEBI" id="CHEBI:78442"/>
        <dbReference type="ChEBI" id="CHEBI:78532"/>
        <dbReference type="ChEBI" id="CHEBI:456215"/>
        <dbReference type="EC" id="6.1.1.15"/>
    </reaction>
</comment>
<comment type="function">
    <text evidence="7">Catalyzes the attachment of proline to tRNA(Pro) in a two-step reaction: proline is first activated by ATP to form Pro-AMP and then transferred to the acceptor end of tRNA(Pro).</text>
</comment>
<dbReference type="AlphaFoldDB" id="A0A1F7JCZ6"/>
<keyword evidence="4 7" id="KW-0648">Protein biosynthesis</keyword>
<dbReference type="InterPro" id="IPR045864">
    <property type="entry name" value="aa-tRNA-synth_II/BPL/LPL"/>
</dbReference>
<evidence type="ECO:0000313" key="9">
    <source>
        <dbReference type="EMBL" id="OGK53481.1"/>
    </source>
</evidence>
<dbReference type="GO" id="GO:0005524">
    <property type="term" value="F:ATP binding"/>
    <property type="evidence" value="ECO:0007669"/>
    <property type="project" value="UniProtKB-UniRule"/>
</dbReference>
<dbReference type="Pfam" id="PF00587">
    <property type="entry name" value="tRNA-synt_2b"/>
    <property type="match status" value="1"/>
</dbReference>
<reference evidence="9 10" key="1">
    <citation type="journal article" date="2016" name="Nat. Commun.">
        <title>Thousands of microbial genomes shed light on interconnected biogeochemical processes in an aquifer system.</title>
        <authorList>
            <person name="Anantharaman K."/>
            <person name="Brown C.T."/>
            <person name="Hug L.A."/>
            <person name="Sharon I."/>
            <person name="Castelle C.J."/>
            <person name="Probst A.J."/>
            <person name="Thomas B.C."/>
            <person name="Singh A."/>
            <person name="Wilkins M.J."/>
            <person name="Karaoz U."/>
            <person name="Brodie E.L."/>
            <person name="Williams K.H."/>
            <person name="Hubbard S.S."/>
            <person name="Banfield J.F."/>
        </authorList>
    </citation>
    <scope>NUCLEOTIDE SEQUENCE [LARGE SCALE GENOMIC DNA]</scope>
</reference>
<keyword evidence="1 7" id="KW-0436">Ligase</keyword>
<dbReference type="GO" id="GO:0006433">
    <property type="term" value="P:prolyl-tRNA aminoacylation"/>
    <property type="evidence" value="ECO:0007669"/>
    <property type="project" value="UniProtKB-UniRule"/>
</dbReference>
<proteinExistence type="inferred from homology"/>
<dbReference type="Gene3D" id="3.30.930.10">
    <property type="entry name" value="Bira Bifunctional Protein, Domain 2"/>
    <property type="match status" value="1"/>
</dbReference>
<dbReference type="InterPro" id="IPR004154">
    <property type="entry name" value="Anticodon-bd"/>
</dbReference>
<dbReference type="InterPro" id="IPR002314">
    <property type="entry name" value="aa-tRNA-synt_IIb"/>
</dbReference>
<dbReference type="Proteomes" id="UP000177418">
    <property type="component" value="Unassembled WGS sequence"/>
</dbReference>
<comment type="subcellular location">
    <subcellularLocation>
        <location evidence="7">Cytoplasm</location>
    </subcellularLocation>
</comment>
<dbReference type="InterPro" id="IPR006195">
    <property type="entry name" value="aa-tRNA-synth_II"/>
</dbReference>
<dbReference type="SMART" id="SM00946">
    <property type="entry name" value="ProRS-C_1"/>
    <property type="match status" value="1"/>
</dbReference>
<comment type="similarity">
    <text evidence="7">Belongs to the class-II aminoacyl-tRNA synthetase family. ProS type 3 subfamily.</text>
</comment>
<evidence type="ECO:0000259" key="8">
    <source>
        <dbReference type="PROSITE" id="PS50862"/>
    </source>
</evidence>
<evidence type="ECO:0000256" key="2">
    <source>
        <dbReference type="ARBA" id="ARBA00022741"/>
    </source>
</evidence>
<dbReference type="InterPro" id="IPR002316">
    <property type="entry name" value="Pro-tRNA-ligase_IIa"/>
</dbReference>
<dbReference type="EC" id="6.1.1.15" evidence="7"/>
<dbReference type="InterPro" id="IPR004499">
    <property type="entry name" value="Pro-tRNA-ligase_IIa_arc-type"/>
</dbReference>
<dbReference type="GO" id="GO:0017101">
    <property type="term" value="C:aminoacyl-tRNA synthetase multienzyme complex"/>
    <property type="evidence" value="ECO:0007669"/>
    <property type="project" value="TreeGrafter"/>
</dbReference>
<dbReference type="Pfam" id="PF09180">
    <property type="entry name" value="ProRS-C_1"/>
    <property type="match status" value="1"/>
</dbReference>
<dbReference type="PROSITE" id="PS50862">
    <property type="entry name" value="AA_TRNA_LIGASE_II"/>
    <property type="match status" value="1"/>
</dbReference>
<dbReference type="GO" id="GO:0005737">
    <property type="term" value="C:cytoplasm"/>
    <property type="evidence" value="ECO:0007669"/>
    <property type="project" value="UniProtKB-SubCell"/>
</dbReference>
<dbReference type="InterPro" id="IPR036621">
    <property type="entry name" value="Anticodon-bd_dom_sf"/>
</dbReference>
<dbReference type="InterPro" id="IPR016061">
    <property type="entry name" value="Pro-tRNA_ligase_II_C"/>
</dbReference>
<organism evidence="9 10">
    <name type="scientific">Candidatus Roizmanbacteria bacterium RIFCSPLOWO2_02_FULL_36_11</name>
    <dbReference type="NCBI Taxonomy" id="1802071"/>
    <lineage>
        <taxon>Bacteria</taxon>
        <taxon>Candidatus Roizmaniibacteriota</taxon>
    </lineage>
</organism>
<keyword evidence="3 7" id="KW-0067">ATP-binding</keyword>
<dbReference type="SUPFAM" id="SSF55681">
    <property type="entry name" value="Class II aaRS and biotin synthetases"/>
    <property type="match status" value="1"/>
</dbReference>
<dbReference type="HAMAP" id="MF_01571">
    <property type="entry name" value="Pro_tRNA_synth_type3"/>
    <property type="match status" value="1"/>
</dbReference>
<dbReference type="PANTHER" id="PTHR43382">
    <property type="entry name" value="PROLYL-TRNA SYNTHETASE"/>
    <property type="match status" value="1"/>
</dbReference>
<evidence type="ECO:0000313" key="10">
    <source>
        <dbReference type="Proteomes" id="UP000177418"/>
    </source>
</evidence>
<feature type="domain" description="Aminoacyl-transfer RNA synthetases class-II family profile" evidence="8">
    <location>
        <begin position="42"/>
        <end position="283"/>
    </location>
</feature>
<evidence type="ECO:0000256" key="7">
    <source>
        <dbReference type="HAMAP-Rule" id="MF_01571"/>
    </source>
</evidence>
<dbReference type="Pfam" id="PF03129">
    <property type="entry name" value="HGTP_anticodon"/>
    <property type="match status" value="1"/>
</dbReference>
<accession>A0A1F7JCZ6</accession>
<dbReference type="Gene3D" id="3.30.110.30">
    <property type="entry name" value="C-terminal domain of ProRS"/>
    <property type="match status" value="1"/>
</dbReference>
<dbReference type="PANTHER" id="PTHR43382:SF2">
    <property type="entry name" value="BIFUNCTIONAL GLUTAMATE_PROLINE--TRNA LIGASE"/>
    <property type="match status" value="1"/>
</dbReference>
<evidence type="ECO:0000256" key="6">
    <source>
        <dbReference type="ARBA" id="ARBA00047671"/>
    </source>
</evidence>
<evidence type="ECO:0000256" key="4">
    <source>
        <dbReference type="ARBA" id="ARBA00022917"/>
    </source>
</evidence>
<dbReference type="FunFam" id="3.30.930.10:FF:000037">
    <property type="entry name" value="Proline--tRNA ligase"/>
    <property type="match status" value="1"/>
</dbReference>
<evidence type="ECO:0000256" key="3">
    <source>
        <dbReference type="ARBA" id="ARBA00022840"/>
    </source>
</evidence>
<keyword evidence="7" id="KW-0963">Cytoplasm</keyword>
<comment type="caution">
    <text evidence="9">The sequence shown here is derived from an EMBL/GenBank/DDBJ whole genome shotgun (WGS) entry which is preliminary data.</text>
</comment>
<dbReference type="InterPro" id="IPR017449">
    <property type="entry name" value="Pro-tRNA_synth_II"/>
</dbReference>
<dbReference type="SUPFAM" id="SSF64586">
    <property type="entry name" value="C-terminal domain of ProRS"/>
    <property type="match status" value="1"/>
</dbReference>
<comment type="domain">
    <text evidence="7">Consists of three domains: the N-terminal catalytic domain, the anticodon-binding domain and the C-terminal extension.</text>
</comment>
<keyword evidence="2 7" id="KW-0547">Nucleotide-binding</keyword>
<dbReference type="GO" id="GO:0004827">
    <property type="term" value="F:proline-tRNA ligase activity"/>
    <property type="evidence" value="ECO:0007669"/>
    <property type="project" value="UniProtKB-UniRule"/>
</dbReference>
<dbReference type="NCBIfam" id="TIGR00408">
    <property type="entry name" value="proS_fam_I"/>
    <property type="match status" value="1"/>
</dbReference>
<comment type="subunit">
    <text evidence="7">Homodimer.</text>
</comment>
<dbReference type="EMBL" id="MGAV01000018">
    <property type="protein sequence ID" value="OGK53481.1"/>
    <property type="molecule type" value="Genomic_DNA"/>
</dbReference>
<evidence type="ECO:0000256" key="1">
    <source>
        <dbReference type="ARBA" id="ARBA00022598"/>
    </source>
</evidence>
<sequence>MVSQKKYLSNKLANISKWYNEIVEKAGLAEHAPVKGCMIIKPYGYALWENTQNILDAWFKKDGVQNAYFPIFIPYSLLQKEKKHISGFSPELAIVTTAGGEKLAQPLVVRPTSETIMYQTFRNWISSYKDLPLKINQWCNVVRWEKRTYLFLRTSEFLWQEGHTVHKNDVEAREMVMKALMWYKDFYEKYLAISVFVGEKSASERFAGAKQTFAIELVIPTGKALQGATSHNLGQNFSKNFDITYTDEQNTIHNPFQTSWGISTRSIGGLILSHGDDNGLILPPKIAPLQVIIFPIYKNDDVINQTIDLQIKRIKTTLEKSGIRHSIDERRDKTIGFRISESEIRGIPIRIEIGPAEIEKKVIIISRRDTLEKQKISPDNAIEFINESMEKMQNDLLRRSYENKNRLTAEVESFEEFKTIMNTNRQFIRAFWCESATCEEKIKEITKASTRVCELNELEKKGDGLCIYCNNKAHRKWLFAQSY</sequence>
<dbReference type="CDD" id="cd00778">
    <property type="entry name" value="ProRS_core_arch_euk"/>
    <property type="match status" value="1"/>
</dbReference>
<dbReference type="PRINTS" id="PR01046">
    <property type="entry name" value="TRNASYNTHPRO"/>
</dbReference>
<dbReference type="InterPro" id="IPR033721">
    <property type="entry name" value="ProRS_core_arch_euk"/>
</dbReference>
<evidence type="ECO:0000256" key="5">
    <source>
        <dbReference type="ARBA" id="ARBA00023146"/>
    </source>
</evidence>
<gene>
    <name evidence="7" type="primary">proS</name>
    <name evidence="9" type="ORF">A3H78_04620</name>
</gene>
<protein>
    <recommendedName>
        <fullName evidence="7">Proline--tRNA ligase</fullName>
        <ecNumber evidence="7">6.1.1.15</ecNumber>
    </recommendedName>
    <alternativeName>
        <fullName evidence="7">Prolyl-tRNA synthetase</fullName>
        <shortName evidence="7">ProRS</shortName>
    </alternativeName>
</protein>
<keyword evidence="5 7" id="KW-0030">Aminoacyl-tRNA synthetase</keyword>
<dbReference type="Gene3D" id="3.40.50.800">
    <property type="entry name" value="Anticodon-binding domain"/>
    <property type="match status" value="1"/>
</dbReference>
<name>A0A1F7JCZ6_9BACT</name>
<dbReference type="SUPFAM" id="SSF52954">
    <property type="entry name" value="Class II aaRS ABD-related"/>
    <property type="match status" value="1"/>
</dbReference>